<dbReference type="Pfam" id="PF13847">
    <property type="entry name" value="Methyltransf_31"/>
    <property type="match status" value="1"/>
</dbReference>
<dbReference type="PANTHER" id="PTHR43591:SF24">
    <property type="entry name" value="2-METHOXY-6-POLYPRENYL-1,4-BENZOQUINOL METHYLASE, MITOCHONDRIAL"/>
    <property type="match status" value="1"/>
</dbReference>
<dbReference type="STRING" id="569882.SAMN04490248_104132"/>
<dbReference type="GO" id="GO:0008168">
    <property type="term" value="F:methyltransferase activity"/>
    <property type="evidence" value="ECO:0007669"/>
    <property type="project" value="UniProtKB-KW"/>
</dbReference>
<dbReference type="RefSeq" id="WP_217639287.1">
    <property type="nucleotide sequence ID" value="NZ_FODS01000004.1"/>
</dbReference>
<proteinExistence type="predicted"/>
<sequence length="296" mass="32287">MSMAETATDAPREDTEFVRFWNEVLAPKFTRFRHVLVDGLTYHSEAVFPKLPVKAGDRVLDVGCGWGDTAMKLARIVGPEGKVVGIDCCDAFLADAKADLADADLTNVTFMRGDAEVALPEGEFDFVFSRFGTMFFANPVAGLRNMRRALRPGGRMVHIVWRDPADNPWLSMAKDIVLQYLPAPGEDARTCGPGPFSMADEATVRKMMEIAGYTDIAFERVDAPVRVGDDVEDAIAFQLAIGPAGEVFREAGDLAEQKRPEIEAALAEAIDDQVRDADGIVIDSSSWVISARNPGD</sequence>
<dbReference type="PANTHER" id="PTHR43591">
    <property type="entry name" value="METHYLTRANSFERASE"/>
    <property type="match status" value="1"/>
</dbReference>
<protein>
    <submittedName>
        <fullName evidence="2">Ubiquinone/menaquinone biosynthesis C-methylase UbiE</fullName>
    </submittedName>
</protein>
<keyword evidence="2" id="KW-0830">Ubiquinone</keyword>
<evidence type="ECO:0000259" key="1">
    <source>
        <dbReference type="Pfam" id="PF13847"/>
    </source>
</evidence>
<evidence type="ECO:0000313" key="3">
    <source>
        <dbReference type="Proteomes" id="UP000198893"/>
    </source>
</evidence>
<reference evidence="2 3" key="1">
    <citation type="submission" date="2016-10" db="EMBL/GenBank/DDBJ databases">
        <authorList>
            <person name="de Groot N.N."/>
        </authorList>
    </citation>
    <scope>NUCLEOTIDE SEQUENCE [LARGE SCALE GENOMIC DNA]</scope>
    <source>
        <strain evidence="2 3">DSM 27842</strain>
    </source>
</reference>
<gene>
    <name evidence="2" type="ORF">SAMN04490248_104132</name>
</gene>
<dbReference type="SUPFAM" id="SSF53335">
    <property type="entry name" value="S-adenosyl-L-methionine-dependent methyltransferases"/>
    <property type="match status" value="1"/>
</dbReference>
<keyword evidence="2" id="KW-0808">Transferase</keyword>
<dbReference type="Proteomes" id="UP000198893">
    <property type="component" value="Unassembled WGS sequence"/>
</dbReference>
<dbReference type="CDD" id="cd02440">
    <property type="entry name" value="AdoMet_MTases"/>
    <property type="match status" value="1"/>
</dbReference>
<name>A0A1H8P4F5_9RHOB</name>
<organism evidence="2 3">
    <name type="scientific">Salinihabitans flavidus</name>
    <dbReference type="NCBI Taxonomy" id="569882"/>
    <lineage>
        <taxon>Bacteria</taxon>
        <taxon>Pseudomonadati</taxon>
        <taxon>Pseudomonadota</taxon>
        <taxon>Alphaproteobacteria</taxon>
        <taxon>Rhodobacterales</taxon>
        <taxon>Roseobacteraceae</taxon>
        <taxon>Salinihabitans</taxon>
    </lineage>
</organism>
<feature type="domain" description="Methyltransferase" evidence="1">
    <location>
        <begin position="54"/>
        <end position="157"/>
    </location>
</feature>
<dbReference type="AlphaFoldDB" id="A0A1H8P4F5"/>
<dbReference type="InterPro" id="IPR029063">
    <property type="entry name" value="SAM-dependent_MTases_sf"/>
</dbReference>
<evidence type="ECO:0000313" key="2">
    <source>
        <dbReference type="EMBL" id="SEO36651.1"/>
    </source>
</evidence>
<dbReference type="GO" id="GO:0032259">
    <property type="term" value="P:methylation"/>
    <property type="evidence" value="ECO:0007669"/>
    <property type="project" value="UniProtKB-KW"/>
</dbReference>
<dbReference type="Gene3D" id="3.40.50.150">
    <property type="entry name" value="Vaccinia Virus protein VP39"/>
    <property type="match status" value="1"/>
</dbReference>
<dbReference type="EMBL" id="FODS01000004">
    <property type="protein sequence ID" value="SEO36651.1"/>
    <property type="molecule type" value="Genomic_DNA"/>
</dbReference>
<keyword evidence="2" id="KW-0489">Methyltransferase</keyword>
<keyword evidence="3" id="KW-1185">Reference proteome</keyword>
<dbReference type="InterPro" id="IPR025714">
    <property type="entry name" value="Methyltranfer_dom"/>
</dbReference>
<accession>A0A1H8P4F5</accession>